<sequence>MHNSCSQYSFPLKAVEVCTWLESGPTDQPTISPPRCAKVRKGLQAPTIAAKKELAATEGHPRPPKATKPTVKTSPPFPPATAVAFDLRCSAAGSGPASAPASKAEAQHASGASGDNQILPGTPTLLGLQSHEVSSHGLTFASPDWVIDAAHAGFAARLRTRLDQTLQDDYASFM</sequence>
<name>A0AAW0RBZ0_9PEZI</name>
<feature type="region of interest" description="Disordered" evidence="1">
    <location>
        <begin position="96"/>
        <end position="124"/>
    </location>
</feature>
<protein>
    <submittedName>
        <fullName evidence="2">Uncharacterized protein</fullName>
    </submittedName>
</protein>
<dbReference type="EMBL" id="JAQQWP010000001">
    <property type="protein sequence ID" value="KAK8132348.1"/>
    <property type="molecule type" value="Genomic_DNA"/>
</dbReference>
<feature type="compositionally biased region" description="Low complexity" evidence="1">
    <location>
        <begin position="96"/>
        <end position="110"/>
    </location>
</feature>
<keyword evidence="3" id="KW-1185">Reference proteome</keyword>
<feature type="region of interest" description="Disordered" evidence="1">
    <location>
        <begin position="53"/>
        <end position="77"/>
    </location>
</feature>
<proteinExistence type="predicted"/>
<dbReference type="Proteomes" id="UP001392437">
    <property type="component" value="Unassembled WGS sequence"/>
</dbReference>
<evidence type="ECO:0000256" key="1">
    <source>
        <dbReference type="SAM" id="MobiDB-lite"/>
    </source>
</evidence>
<evidence type="ECO:0000313" key="2">
    <source>
        <dbReference type="EMBL" id="KAK8132348.1"/>
    </source>
</evidence>
<evidence type="ECO:0000313" key="3">
    <source>
        <dbReference type="Proteomes" id="UP001392437"/>
    </source>
</evidence>
<reference evidence="2 3" key="1">
    <citation type="submission" date="2023-01" db="EMBL/GenBank/DDBJ databases">
        <title>Analysis of 21 Apiospora genomes using comparative genomics revels a genus with tremendous synthesis potential of carbohydrate active enzymes and secondary metabolites.</title>
        <authorList>
            <person name="Sorensen T."/>
        </authorList>
    </citation>
    <scope>NUCLEOTIDE SEQUENCE [LARGE SCALE GENOMIC DNA]</scope>
    <source>
        <strain evidence="2 3">CBS 117206</strain>
    </source>
</reference>
<dbReference type="AlphaFoldDB" id="A0AAW0RBZ0"/>
<organism evidence="2 3">
    <name type="scientific">Apiospora kogelbergensis</name>
    <dbReference type="NCBI Taxonomy" id="1337665"/>
    <lineage>
        <taxon>Eukaryota</taxon>
        <taxon>Fungi</taxon>
        <taxon>Dikarya</taxon>
        <taxon>Ascomycota</taxon>
        <taxon>Pezizomycotina</taxon>
        <taxon>Sordariomycetes</taxon>
        <taxon>Xylariomycetidae</taxon>
        <taxon>Amphisphaeriales</taxon>
        <taxon>Apiosporaceae</taxon>
        <taxon>Apiospora</taxon>
    </lineage>
</organism>
<gene>
    <name evidence="2" type="ORF">PG999_000521</name>
</gene>
<accession>A0AAW0RBZ0</accession>
<comment type="caution">
    <text evidence="2">The sequence shown here is derived from an EMBL/GenBank/DDBJ whole genome shotgun (WGS) entry which is preliminary data.</text>
</comment>